<name>A0A3M7QC53_BRAPC</name>
<comment type="caution">
    <text evidence="1">The sequence shown here is derived from an EMBL/GenBank/DDBJ whole genome shotgun (WGS) entry which is preliminary data.</text>
</comment>
<dbReference type="EMBL" id="REGN01006712">
    <property type="protein sequence ID" value="RNA08525.1"/>
    <property type="molecule type" value="Genomic_DNA"/>
</dbReference>
<keyword evidence="2" id="KW-1185">Reference proteome</keyword>
<organism evidence="1 2">
    <name type="scientific">Brachionus plicatilis</name>
    <name type="common">Marine rotifer</name>
    <name type="synonym">Brachionus muelleri</name>
    <dbReference type="NCBI Taxonomy" id="10195"/>
    <lineage>
        <taxon>Eukaryota</taxon>
        <taxon>Metazoa</taxon>
        <taxon>Spiralia</taxon>
        <taxon>Gnathifera</taxon>
        <taxon>Rotifera</taxon>
        <taxon>Eurotatoria</taxon>
        <taxon>Monogononta</taxon>
        <taxon>Pseudotrocha</taxon>
        <taxon>Ploima</taxon>
        <taxon>Brachionidae</taxon>
        <taxon>Brachionus</taxon>
    </lineage>
</organism>
<protein>
    <submittedName>
        <fullName evidence="1">Uncharacterized protein</fullName>
    </submittedName>
</protein>
<evidence type="ECO:0000313" key="1">
    <source>
        <dbReference type="EMBL" id="RNA08525.1"/>
    </source>
</evidence>
<sequence>MQMKKHKISCIFQIICSFYCANKEYNYFPLNYKLDLLRYSASAIFFYPEQPHLQKMTQNLVYMELSFLIYTIWASKTEVEKSITQALDNNQ</sequence>
<reference evidence="1 2" key="1">
    <citation type="journal article" date="2018" name="Sci. Rep.">
        <title>Genomic signatures of local adaptation to the degree of environmental predictability in rotifers.</title>
        <authorList>
            <person name="Franch-Gras L."/>
            <person name="Hahn C."/>
            <person name="Garcia-Roger E.M."/>
            <person name="Carmona M.J."/>
            <person name="Serra M."/>
            <person name="Gomez A."/>
        </authorList>
    </citation>
    <scope>NUCLEOTIDE SEQUENCE [LARGE SCALE GENOMIC DNA]</scope>
    <source>
        <strain evidence="1">HYR1</strain>
    </source>
</reference>
<proteinExistence type="predicted"/>
<evidence type="ECO:0000313" key="2">
    <source>
        <dbReference type="Proteomes" id="UP000276133"/>
    </source>
</evidence>
<dbReference type="AlphaFoldDB" id="A0A3M7QC53"/>
<dbReference type="Proteomes" id="UP000276133">
    <property type="component" value="Unassembled WGS sequence"/>
</dbReference>
<gene>
    <name evidence="1" type="ORF">BpHYR1_050485</name>
</gene>
<accession>A0A3M7QC53</accession>